<dbReference type="UniPathway" id="UPA00378"/>
<keyword evidence="7" id="KW-0808">Transferase</keyword>
<keyword evidence="6" id="KW-0328">Glycosyltransferase</keyword>
<evidence type="ECO:0000256" key="9">
    <source>
        <dbReference type="ARBA" id="ARBA00022824"/>
    </source>
</evidence>
<dbReference type="InterPro" id="IPR016900">
    <property type="entry name" value="Alg10"/>
</dbReference>
<dbReference type="GO" id="GO:0106073">
    <property type="term" value="F:dolichyl pyrophosphate Glc2Man9GlcNAc2 alpha-1,2-glucosyltransferase activity"/>
    <property type="evidence" value="ECO:0007669"/>
    <property type="project" value="UniProtKB-EC"/>
</dbReference>
<feature type="transmembrane region" description="Helical" evidence="15">
    <location>
        <begin position="296"/>
        <end position="317"/>
    </location>
</feature>
<dbReference type="InParanoid" id="W2S2C5"/>
<evidence type="ECO:0000256" key="4">
    <source>
        <dbReference type="ARBA" id="ARBA00011967"/>
    </source>
</evidence>
<proteinExistence type="inferred from homology"/>
<dbReference type="OrthoDB" id="4769at2759"/>
<feature type="transmembrane region" description="Helical" evidence="15">
    <location>
        <begin position="137"/>
        <end position="166"/>
    </location>
</feature>
<dbReference type="FunCoup" id="W2S2C5">
    <property type="interactions" value="680"/>
</dbReference>
<evidence type="ECO:0000256" key="7">
    <source>
        <dbReference type="ARBA" id="ARBA00022679"/>
    </source>
</evidence>
<evidence type="ECO:0000256" key="1">
    <source>
        <dbReference type="ARBA" id="ARBA00004477"/>
    </source>
</evidence>
<protein>
    <recommendedName>
        <fullName evidence="5">Dol-P-Glc:Glc(2)Man(9)GlcNAc(2)-PP-Dol alpha-1,2-glucosyltransferase</fullName>
        <ecNumber evidence="4">2.4.1.256</ecNumber>
    </recommendedName>
    <alternativeName>
        <fullName evidence="12">Asparagine-linked glycosylation protein 10</fullName>
    </alternativeName>
</protein>
<dbReference type="RefSeq" id="XP_008714558.1">
    <property type="nucleotide sequence ID" value="XM_008716336.1"/>
</dbReference>
<comment type="catalytic activity">
    <reaction evidence="14">
        <text>an alpha-D-Glc-(1-&gt;3)-alpha-D-Glc-(1-&gt;3)-alpha-D-Man-(1-&gt;2)-alpha-D-Man-(1-&gt;2)-alpha-D-Man-(1-&gt;3)-[alpha-D-Man-(1-&gt;2)-alpha-D-Man-(1-&gt;3)-[alpha-D-Man-(1-&gt;2)-alpha-D-Man-(1-&gt;6)]-alpha-D-Man-(1-&gt;6)]-beta-D-Man-(1-&gt;4)-beta-D-GlcNAc-(1-&gt;4)-alpha-D-GlcNAc-diphospho-di-trans,poly-cis-dolichol + a di-trans,poly-cis-dolichyl beta-D-glucosyl phosphate = a alpha-D-Glc-(1-&gt;2)-alpha-D-Glc-(1-&gt;3)-alpha-D-Glc-(1-&gt;3)-alpha-D-Man-(1-&gt;2)-alpha-D-Man-(1-&gt;2)-alpha-D-Man-(1-&gt;3)-[alpha-D-Man-(1-&gt;2)-alpha-D-Man-(1-&gt;3)-[alpha-D-Man-(1-&gt;2)-alpha-D-Man-(1-&gt;6)]-alpha-D-Man-(1-&gt;6)]-beta-D-Man-(1-&gt;4)-beta-D-GlcNAc-(1-&gt;4)-alpha-D-GlcNAc-diphospho-di-trans,poly-cis-dolichol + a di-trans,poly-cis-dolichyl phosphate + H(+)</text>
        <dbReference type="Rhea" id="RHEA:29543"/>
        <dbReference type="Rhea" id="RHEA-COMP:19498"/>
        <dbReference type="Rhea" id="RHEA-COMP:19502"/>
        <dbReference type="Rhea" id="RHEA-COMP:19512"/>
        <dbReference type="Rhea" id="RHEA-COMP:19522"/>
        <dbReference type="ChEBI" id="CHEBI:15378"/>
        <dbReference type="ChEBI" id="CHEBI:57525"/>
        <dbReference type="ChEBI" id="CHEBI:57683"/>
        <dbReference type="ChEBI" id="CHEBI:132522"/>
        <dbReference type="ChEBI" id="CHEBI:132523"/>
        <dbReference type="EC" id="2.4.1.256"/>
    </reaction>
    <physiologicalReaction direction="left-to-right" evidence="14">
        <dbReference type="Rhea" id="RHEA:29544"/>
    </physiologicalReaction>
</comment>
<dbReference type="GO" id="GO:0005789">
    <property type="term" value="C:endoplasmic reticulum membrane"/>
    <property type="evidence" value="ECO:0007669"/>
    <property type="project" value="UniProtKB-SubCell"/>
</dbReference>
<evidence type="ECO:0000256" key="10">
    <source>
        <dbReference type="ARBA" id="ARBA00022989"/>
    </source>
</evidence>
<dbReference type="Pfam" id="PF04922">
    <property type="entry name" value="DIE2_ALG10"/>
    <property type="match status" value="1"/>
</dbReference>
<evidence type="ECO:0000256" key="6">
    <source>
        <dbReference type="ARBA" id="ARBA00022676"/>
    </source>
</evidence>
<evidence type="ECO:0000256" key="8">
    <source>
        <dbReference type="ARBA" id="ARBA00022692"/>
    </source>
</evidence>
<comment type="similarity">
    <text evidence="3">Belongs to the ALG10 glucosyltransferase family.</text>
</comment>
<evidence type="ECO:0000313" key="17">
    <source>
        <dbReference type="Proteomes" id="UP000030752"/>
    </source>
</evidence>
<dbReference type="eggNOG" id="KOG2642">
    <property type="taxonomic scope" value="Eukaryota"/>
</dbReference>
<feature type="transmembrane region" description="Helical" evidence="15">
    <location>
        <begin position="329"/>
        <end position="350"/>
    </location>
</feature>
<evidence type="ECO:0000256" key="2">
    <source>
        <dbReference type="ARBA" id="ARBA00004922"/>
    </source>
</evidence>
<dbReference type="GO" id="GO:0006488">
    <property type="term" value="P:dolichol-linked oligosaccharide biosynthetic process"/>
    <property type="evidence" value="ECO:0007669"/>
    <property type="project" value="InterPro"/>
</dbReference>
<comment type="subcellular location">
    <subcellularLocation>
        <location evidence="1">Endoplasmic reticulum membrane</location>
        <topology evidence="1">Multi-pass membrane protein</topology>
    </subcellularLocation>
</comment>
<dbReference type="VEuPathDB" id="FungiDB:HMPREF1541_01980"/>
<comment type="pathway">
    <text evidence="2">Protein modification; protein glycosylation.</text>
</comment>
<reference evidence="16 17" key="1">
    <citation type="submission" date="2013-03" db="EMBL/GenBank/DDBJ databases">
        <title>The Genome Sequence of Phialophora europaea CBS 101466.</title>
        <authorList>
            <consortium name="The Broad Institute Genomics Platform"/>
            <person name="Cuomo C."/>
            <person name="de Hoog S."/>
            <person name="Gorbushina A."/>
            <person name="Walker B."/>
            <person name="Young S.K."/>
            <person name="Zeng Q."/>
            <person name="Gargeya S."/>
            <person name="Fitzgerald M."/>
            <person name="Haas B."/>
            <person name="Abouelleil A."/>
            <person name="Allen A.W."/>
            <person name="Alvarado L."/>
            <person name="Arachchi H.M."/>
            <person name="Berlin A.M."/>
            <person name="Chapman S.B."/>
            <person name="Gainer-Dewar J."/>
            <person name="Goldberg J."/>
            <person name="Griggs A."/>
            <person name="Gujja S."/>
            <person name="Hansen M."/>
            <person name="Howarth C."/>
            <person name="Imamovic A."/>
            <person name="Ireland A."/>
            <person name="Larimer J."/>
            <person name="McCowan C."/>
            <person name="Murphy C."/>
            <person name="Pearson M."/>
            <person name="Poon T.W."/>
            <person name="Priest M."/>
            <person name="Roberts A."/>
            <person name="Saif S."/>
            <person name="Shea T."/>
            <person name="Sisk P."/>
            <person name="Sykes S."/>
            <person name="Wortman J."/>
            <person name="Nusbaum C."/>
            <person name="Birren B."/>
        </authorList>
    </citation>
    <scope>NUCLEOTIDE SEQUENCE [LARGE SCALE GENOMIC DNA]</scope>
    <source>
        <strain evidence="16 17">CBS 101466</strain>
    </source>
</reference>
<evidence type="ECO:0000256" key="15">
    <source>
        <dbReference type="SAM" id="Phobius"/>
    </source>
</evidence>
<evidence type="ECO:0000313" key="16">
    <source>
        <dbReference type="EMBL" id="ETN42822.1"/>
    </source>
</evidence>
<dbReference type="EMBL" id="KB822718">
    <property type="protein sequence ID" value="ETN42822.1"/>
    <property type="molecule type" value="Genomic_DNA"/>
</dbReference>
<keyword evidence="11 15" id="KW-0472">Membrane</keyword>
<name>W2S2C5_CYPE1</name>
<keyword evidence="17" id="KW-1185">Reference proteome</keyword>
<dbReference type="HOGENOM" id="CLU_017053_0_0_1"/>
<keyword evidence="9" id="KW-0256">Endoplasmic reticulum</keyword>
<evidence type="ECO:0000256" key="5">
    <source>
        <dbReference type="ARBA" id="ARBA00018512"/>
    </source>
</evidence>
<evidence type="ECO:0000256" key="12">
    <source>
        <dbReference type="ARBA" id="ARBA00032069"/>
    </source>
</evidence>
<sequence>MPISDYVSPEVRRAALLALVVSSHYLWRQLVNYLVPDPYLDEVFHIPQAQAYWEGRWTQWDPKITTPPALYIFSYVVNLFRWGWDPSEYTLDAGELRLSNLILLYMLLLALYVWTAVTRREVNEQSVLQREYCILSFPLLFFFSGLYYTDIFSTLAVVVAYSFWLAGSQAEGWWRAFFQVMHLLFGLVSLASRQTNIFWVAIFLGGLQVVETLKQGVGDDKIHDPPISETYFEDFSTVIISLAQHALPILPRLILDLWPHLALLGSFAAFVVWNGGVVLGDKSNHVASLHGPQLLYLFPFIVFFSWPALLPQVSVVLGNLRANLPRPAMFLGFTVVAIVMVHLNTLVHPFTLADNRHYPFYIFRYFILPPYRKYLAAPVYVACGWLCIVALGPASTAATARISTTMSKSSADGTRTIEFARADTVHVSFVLIFLISTALSLVTAPLVEPRYFLIPWLIWRLHVPELLESDAAKEHWVQKSSGNNTSEYSSTFSRKVLDTVASYAPSIELLWYMAINVLTGYLFLYRPFIWTQEPGKLQRFMW</sequence>
<dbReference type="EC" id="2.4.1.256" evidence="4"/>
<dbReference type="Proteomes" id="UP000030752">
    <property type="component" value="Unassembled WGS sequence"/>
</dbReference>
<feature type="transmembrane region" description="Helical" evidence="15">
    <location>
        <begin position="172"/>
        <end position="191"/>
    </location>
</feature>
<evidence type="ECO:0000256" key="14">
    <source>
        <dbReference type="ARBA" id="ARBA00048064"/>
    </source>
</evidence>
<dbReference type="PANTHER" id="PTHR12989">
    <property type="entry name" value="ALPHA-1,2-GLUCOSYLTRANSFERASE ALG10"/>
    <property type="match status" value="1"/>
</dbReference>
<dbReference type="PIRSF" id="PIRSF028810">
    <property type="entry name" value="Alpha1_2_glucosyltferase_Alg10"/>
    <property type="match status" value="1"/>
</dbReference>
<evidence type="ECO:0000256" key="3">
    <source>
        <dbReference type="ARBA" id="ARBA00010600"/>
    </source>
</evidence>
<accession>W2S2C5</accession>
<dbReference type="GeneID" id="19969319"/>
<dbReference type="AlphaFoldDB" id="W2S2C5"/>
<keyword evidence="8 15" id="KW-0812">Transmembrane</keyword>
<evidence type="ECO:0000256" key="11">
    <source>
        <dbReference type="ARBA" id="ARBA00023136"/>
    </source>
</evidence>
<gene>
    <name evidence="16" type="ORF">HMPREF1541_01980</name>
</gene>
<feature type="transmembrane region" description="Helical" evidence="15">
    <location>
        <begin position="96"/>
        <end position="117"/>
    </location>
</feature>
<comment type="function">
    <text evidence="13">Dol-P-Glc:Glc(2)Man(9)GlcNAc(2)-PP-Dol alpha-1,2-glucosyltransferase that operates in the biosynthetic pathway of dolichol-linked oligosaccharides, the glycan precursors employed in protein asparagine (N)-glycosylation. The assembly of dolichol-linked oligosaccharides begins on the cytosolic side of the endoplasmic reticulum membrane and finishes in its lumen. The sequential addition of sugars to dolichol pyrophosphate produces dolichol-linked oligosaccharides containing fourteen sugars, including two GlcNAcs, nine mannoses and three glucoses. Once assembled, the oligosaccharide is transferred from the lipid to nascent proteins by oligosaccharyltransferases. In the lumen of the endoplasmic reticulum, adds the third and last glucose residue from dolichyl phosphate glucose (Dol-P-Glc) onto the lipid-linked oligosaccharide intermediate Glc(2)Man(9)GlcNAc(2)-PP-Dol to produce Glc(3)Man(9)GlcNAc(2)-PP-Dol.</text>
</comment>
<organism evidence="16 17">
    <name type="scientific">Cyphellophora europaea (strain CBS 101466)</name>
    <name type="common">Phialophora europaea</name>
    <dbReference type="NCBI Taxonomy" id="1220924"/>
    <lineage>
        <taxon>Eukaryota</taxon>
        <taxon>Fungi</taxon>
        <taxon>Dikarya</taxon>
        <taxon>Ascomycota</taxon>
        <taxon>Pezizomycotina</taxon>
        <taxon>Eurotiomycetes</taxon>
        <taxon>Chaetothyriomycetidae</taxon>
        <taxon>Chaetothyriales</taxon>
        <taxon>Cyphellophoraceae</taxon>
        <taxon>Cyphellophora</taxon>
    </lineage>
</organism>
<feature type="transmembrane region" description="Helical" evidence="15">
    <location>
        <begin position="379"/>
        <end position="403"/>
    </location>
</feature>
<dbReference type="STRING" id="1220924.W2S2C5"/>
<feature type="transmembrane region" description="Helical" evidence="15">
    <location>
        <begin position="424"/>
        <end position="447"/>
    </location>
</feature>
<feature type="transmembrane region" description="Helical" evidence="15">
    <location>
        <begin position="509"/>
        <end position="529"/>
    </location>
</feature>
<keyword evidence="10 15" id="KW-1133">Transmembrane helix</keyword>
<dbReference type="PANTHER" id="PTHR12989:SF10">
    <property type="entry name" value="DOL-P-GLC:GLC(2)MAN(9)GLCNAC(2)-PP-DOL ALPHA-1,2-GLUCOSYLTRANSFERASE-RELATED"/>
    <property type="match status" value="1"/>
</dbReference>
<feature type="transmembrane region" description="Helical" evidence="15">
    <location>
        <begin position="257"/>
        <end position="276"/>
    </location>
</feature>
<evidence type="ECO:0000256" key="13">
    <source>
        <dbReference type="ARBA" id="ARBA00044727"/>
    </source>
</evidence>